<dbReference type="SUPFAM" id="SSF110921">
    <property type="entry name" value="2-isopropylmalate synthase LeuA, allosteric (dimerisation) domain"/>
    <property type="match status" value="1"/>
</dbReference>
<dbReference type="PANTHER" id="PTHR42880">
    <property type="entry name" value="HOMOCITRATE SYNTHASE"/>
    <property type="match status" value="1"/>
</dbReference>
<comment type="similarity">
    <text evidence="1 5">Belongs to the alpha-IPM synthase/homocitrate synthase family.</text>
</comment>
<dbReference type="GO" id="GO:0009098">
    <property type="term" value="P:L-leucine biosynthetic process"/>
    <property type="evidence" value="ECO:0007669"/>
    <property type="project" value="InterPro"/>
</dbReference>
<evidence type="ECO:0000313" key="8">
    <source>
        <dbReference type="Proteomes" id="UP000809243"/>
    </source>
</evidence>
<dbReference type="Pfam" id="PF22617">
    <property type="entry name" value="HCS_D2"/>
    <property type="match status" value="1"/>
</dbReference>
<dbReference type="InterPro" id="IPR036230">
    <property type="entry name" value="LeuA_allosteric_dom_sf"/>
</dbReference>
<evidence type="ECO:0000256" key="1">
    <source>
        <dbReference type="ARBA" id="ARBA00006154"/>
    </source>
</evidence>
<dbReference type="PANTHER" id="PTHR42880:SF1">
    <property type="entry name" value="ISOPROPYLMALATE_HOMOCITRATE_CITRAMALATE SYNTHASE FAMILY PROTEIN"/>
    <property type="match status" value="1"/>
</dbReference>
<dbReference type="Gene3D" id="3.30.160.340">
    <property type="match status" value="1"/>
</dbReference>
<evidence type="ECO:0000256" key="3">
    <source>
        <dbReference type="ARBA" id="ARBA00022679"/>
    </source>
</evidence>
<dbReference type="GO" id="GO:0003852">
    <property type="term" value="F:2-isopropylmalate synthase activity"/>
    <property type="evidence" value="ECO:0007669"/>
    <property type="project" value="InterPro"/>
</dbReference>
<dbReference type="PROSITE" id="PS00816">
    <property type="entry name" value="AIPM_HOMOCIT_SYNTH_2"/>
    <property type="match status" value="1"/>
</dbReference>
<evidence type="ECO:0000256" key="4">
    <source>
        <dbReference type="ARBA" id="ARBA00023304"/>
    </source>
</evidence>
<dbReference type="Gene3D" id="3.20.20.70">
    <property type="entry name" value="Aldolase class I"/>
    <property type="match status" value="1"/>
</dbReference>
<dbReference type="AlphaFoldDB" id="A0A938YNM2"/>
<dbReference type="SUPFAM" id="SSF51569">
    <property type="entry name" value="Aldolase"/>
    <property type="match status" value="1"/>
</dbReference>
<protein>
    <submittedName>
        <fullName evidence="7">2-isopropylmalate synthase</fullName>
    </submittedName>
</protein>
<dbReference type="Gene3D" id="3.30.160.740">
    <property type="match status" value="1"/>
</dbReference>
<dbReference type="Pfam" id="PF00682">
    <property type="entry name" value="HMGL-like"/>
    <property type="match status" value="1"/>
</dbReference>
<keyword evidence="3 5" id="KW-0808">Transferase</keyword>
<dbReference type="InterPro" id="IPR054691">
    <property type="entry name" value="LeuA/HCS_post-cat"/>
</dbReference>
<dbReference type="Pfam" id="PF08502">
    <property type="entry name" value="LeuA_dimer"/>
    <property type="match status" value="1"/>
</dbReference>
<dbReference type="InterPro" id="IPR002034">
    <property type="entry name" value="AIPM/Hcit_synth_CS"/>
</dbReference>
<feature type="domain" description="Pyruvate carboxyltransferase" evidence="6">
    <location>
        <begin position="5"/>
        <end position="266"/>
    </location>
</feature>
<keyword evidence="4" id="KW-0100">Branched-chain amino acid biosynthesis</keyword>
<reference evidence="7" key="1">
    <citation type="submission" date="2021-01" db="EMBL/GenBank/DDBJ databases">
        <title>Active Sulfur Cycling in an Early Earth Analoge.</title>
        <authorList>
            <person name="Hahn C.R."/>
            <person name="Youssef N.H."/>
            <person name="Elshahed M."/>
        </authorList>
    </citation>
    <scope>NUCLEOTIDE SEQUENCE</scope>
    <source>
        <strain evidence="7">Zod_Metabat.1151</strain>
    </source>
</reference>
<dbReference type="InterPro" id="IPR000891">
    <property type="entry name" value="PYR_CT"/>
</dbReference>
<accession>A0A938YNM2</accession>
<evidence type="ECO:0000256" key="5">
    <source>
        <dbReference type="RuleBase" id="RU003523"/>
    </source>
</evidence>
<evidence type="ECO:0000259" key="6">
    <source>
        <dbReference type="PROSITE" id="PS50991"/>
    </source>
</evidence>
<dbReference type="Gene3D" id="1.10.238.260">
    <property type="match status" value="1"/>
</dbReference>
<organism evidence="7 8">
    <name type="scientific">Candidatus Iainarchaeum sp</name>
    <dbReference type="NCBI Taxonomy" id="3101447"/>
    <lineage>
        <taxon>Archaea</taxon>
        <taxon>Candidatus Iainarchaeota</taxon>
        <taxon>Candidatus Iainarchaeia</taxon>
        <taxon>Candidatus Iainarchaeales</taxon>
        <taxon>Candidatus Iainarchaeaceae</taxon>
        <taxon>Candidatus Iainarchaeum</taxon>
    </lineage>
</organism>
<comment type="caution">
    <text evidence="7">The sequence shown here is derived from an EMBL/GenBank/DDBJ whole genome shotgun (WGS) entry which is preliminary data.</text>
</comment>
<dbReference type="PROSITE" id="PS50991">
    <property type="entry name" value="PYR_CT"/>
    <property type="match status" value="1"/>
</dbReference>
<sequence>MKNSIEILDTTLRDGEQMQGIAFSAEEKLSIAKILLQEVKVDRLEAASARVSSGEMGSVKGITRWAAENSLLEKVEVLGYVDRHKSVDWILEAGAKGLNLLAKGSLLHLEKQLQKKPEEHFKDIRETIEYAGIKGVKVNVFLEDWSNGIKDSRDYVMQLVSALEKMPVQRIILTDTLGILTPDETSMFVKEMANAFPKTHFDFHGHNDYGLAVANNLAAVKAGCKGVHVTVNGLGERAGNAPLDETVAVLNDKTGCMCIVNEKKFAKLSKIVETFSGKRVAANKPIAGSNVFTQTAGIHADGDKKAGLYENKLKPERFGKERQYALGKLSGRASLDQNLELLGLHLSEEAKERVLKRVVELGDMKKVVTTEDLPYIVSDVLETEEERKVRIKSCSVSSGSGIKPNASFTLQLNGNEYSESAVGDGGYDAFMNALRKLEEKTGLKLPKLIDYEVRIPPGGKTDALVETTITWIAADGKSFATVGVDSDQVMAAVKATEKMLNAIARKKGK</sequence>
<dbReference type="EMBL" id="JAFGDB010000054">
    <property type="protein sequence ID" value="MBN2067478.1"/>
    <property type="molecule type" value="Genomic_DNA"/>
</dbReference>
<proteinExistence type="inferred from homology"/>
<evidence type="ECO:0000256" key="2">
    <source>
        <dbReference type="ARBA" id="ARBA00022605"/>
    </source>
</evidence>
<keyword evidence="2" id="KW-0028">Amino-acid biosynthesis</keyword>
<dbReference type="Proteomes" id="UP000809243">
    <property type="component" value="Unassembled WGS sequence"/>
</dbReference>
<gene>
    <name evidence="7" type="ORF">JW744_03350</name>
</gene>
<dbReference type="InterPro" id="IPR013709">
    <property type="entry name" value="2-isopropylmalate_synth_dimer"/>
</dbReference>
<dbReference type="PROSITE" id="PS00815">
    <property type="entry name" value="AIPM_HOMOCIT_SYNTH_1"/>
    <property type="match status" value="1"/>
</dbReference>
<name>A0A938YNM2_9ARCH</name>
<evidence type="ECO:0000313" key="7">
    <source>
        <dbReference type="EMBL" id="MBN2067478.1"/>
    </source>
</evidence>
<dbReference type="InterPro" id="IPR013785">
    <property type="entry name" value="Aldolase_TIM"/>
</dbReference>
<dbReference type="SMART" id="SM00917">
    <property type="entry name" value="LeuA_dimer"/>
    <property type="match status" value="1"/>
</dbReference>